<keyword evidence="2" id="KW-0812">Transmembrane</keyword>
<sequence>MSTKYFTIIASTAYICDYLETVKLEVKYMWNGLWNLARVLFFISRYIALLQIPLFIHFIYERYMDPMGCYVLQASILTSSFVGEACPLALLILCLYALFGAKRKYAPLFAFGYFLLVAFRFTTLAVVLPNMIANAWPYAPFRCSLSTRVIGVKFIQANRILKIVGQAILLALTCYIGYKRSKVTKSPLLMTMWRGGVQYFAGICFMTILDLIAHYLRPKWGYLSIVNYLLRISLPILANRLLLQMYKRARMYDVGQTTPTISGLRFADRFPEISDDDSLVSSDFSDSDGFGGTGRLGDGEELEMARRGEKVEGDGRL</sequence>
<organism evidence="4 5">
    <name type="scientific">Coprinopsis cinerea (strain Okayama-7 / 130 / ATCC MYA-4618 / FGSC 9003)</name>
    <name type="common">Inky cap fungus</name>
    <name type="synonym">Hormographiella aspergillata</name>
    <dbReference type="NCBI Taxonomy" id="240176"/>
    <lineage>
        <taxon>Eukaryota</taxon>
        <taxon>Fungi</taxon>
        <taxon>Dikarya</taxon>
        <taxon>Basidiomycota</taxon>
        <taxon>Agaricomycotina</taxon>
        <taxon>Agaricomycetes</taxon>
        <taxon>Agaricomycetidae</taxon>
        <taxon>Agaricales</taxon>
        <taxon>Agaricineae</taxon>
        <taxon>Psathyrellaceae</taxon>
        <taxon>Coprinopsis</taxon>
    </lineage>
</organism>
<evidence type="ECO:0000256" key="1">
    <source>
        <dbReference type="SAM" id="MobiDB-lite"/>
    </source>
</evidence>
<accession>A8PF88</accession>
<dbReference type="VEuPathDB" id="FungiDB:CC1G_03187"/>
<name>A8PF88_COPC7</name>
<dbReference type="EMBL" id="AACS02000008">
    <property type="protein sequence ID" value="EAU81011.1"/>
    <property type="molecule type" value="Genomic_DNA"/>
</dbReference>
<feature type="transmembrane region" description="Helical" evidence="2">
    <location>
        <begin position="199"/>
        <end position="216"/>
    </location>
</feature>
<dbReference type="Pfam" id="PF20151">
    <property type="entry name" value="DUF6533"/>
    <property type="match status" value="1"/>
</dbReference>
<feature type="compositionally biased region" description="Low complexity" evidence="1">
    <location>
        <begin position="279"/>
        <end position="288"/>
    </location>
</feature>
<proteinExistence type="predicted"/>
<feature type="region of interest" description="Disordered" evidence="1">
    <location>
        <begin position="278"/>
        <end position="317"/>
    </location>
</feature>
<feature type="transmembrane region" description="Helical" evidence="2">
    <location>
        <begin position="80"/>
        <end position="99"/>
    </location>
</feature>
<dbReference type="AlphaFoldDB" id="A8PF88"/>
<dbReference type="Proteomes" id="UP000001861">
    <property type="component" value="Unassembled WGS sequence"/>
</dbReference>
<dbReference type="OMA" id="LIWRASA"/>
<gene>
    <name evidence="4" type="ORF">CC1G_03187</name>
</gene>
<dbReference type="InterPro" id="IPR045340">
    <property type="entry name" value="DUF6533"/>
</dbReference>
<reference evidence="4 5" key="1">
    <citation type="journal article" date="2010" name="Proc. Natl. Acad. Sci. U.S.A.">
        <title>Insights into evolution of multicellular fungi from the assembled chromosomes of the mushroom Coprinopsis cinerea (Coprinus cinereus).</title>
        <authorList>
            <person name="Stajich J.E."/>
            <person name="Wilke S.K."/>
            <person name="Ahren D."/>
            <person name="Au C.H."/>
            <person name="Birren B.W."/>
            <person name="Borodovsky M."/>
            <person name="Burns C."/>
            <person name="Canback B."/>
            <person name="Casselton L.A."/>
            <person name="Cheng C.K."/>
            <person name="Deng J."/>
            <person name="Dietrich F.S."/>
            <person name="Fargo D.C."/>
            <person name="Farman M.L."/>
            <person name="Gathman A.C."/>
            <person name="Goldberg J."/>
            <person name="Guigo R."/>
            <person name="Hoegger P.J."/>
            <person name="Hooker J.B."/>
            <person name="Huggins A."/>
            <person name="James T.Y."/>
            <person name="Kamada T."/>
            <person name="Kilaru S."/>
            <person name="Kodira C."/>
            <person name="Kues U."/>
            <person name="Kupfer D."/>
            <person name="Kwan H.S."/>
            <person name="Lomsadze A."/>
            <person name="Li W."/>
            <person name="Lilly W.W."/>
            <person name="Ma L.J."/>
            <person name="Mackey A.J."/>
            <person name="Manning G."/>
            <person name="Martin F."/>
            <person name="Muraguchi H."/>
            <person name="Natvig D.O."/>
            <person name="Palmerini H."/>
            <person name="Ramesh M.A."/>
            <person name="Rehmeyer C.J."/>
            <person name="Roe B.A."/>
            <person name="Shenoy N."/>
            <person name="Stanke M."/>
            <person name="Ter-Hovhannisyan V."/>
            <person name="Tunlid A."/>
            <person name="Velagapudi R."/>
            <person name="Vision T.J."/>
            <person name="Zeng Q."/>
            <person name="Zolan M.E."/>
            <person name="Pukkila P.J."/>
        </authorList>
    </citation>
    <scope>NUCLEOTIDE SEQUENCE [LARGE SCALE GENOMIC DNA]</scope>
    <source>
        <strain evidence="5">Okayama-7 / 130 / ATCC MYA-4618 / FGSC 9003</strain>
    </source>
</reference>
<dbReference type="KEGG" id="cci:CC1G_03187"/>
<feature type="domain" description="DUF6533" evidence="3">
    <location>
        <begin position="5"/>
        <end position="50"/>
    </location>
</feature>
<feature type="compositionally biased region" description="Basic and acidic residues" evidence="1">
    <location>
        <begin position="303"/>
        <end position="317"/>
    </location>
</feature>
<evidence type="ECO:0000313" key="4">
    <source>
        <dbReference type="EMBL" id="EAU81011.1"/>
    </source>
</evidence>
<comment type="caution">
    <text evidence="4">The sequence shown here is derived from an EMBL/GenBank/DDBJ whole genome shotgun (WGS) entry which is preliminary data.</text>
</comment>
<feature type="transmembrane region" description="Helical" evidence="2">
    <location>
        <begin position="222"/>
        <end position="243"/>
    </location>
</feature>
<feature type="transmembrane region" description="Helical" evidence="2">
    <location>
        <begin position="160"/>
        <end position="178"/>
    </location>
</feature>
<keyword evidence="2" id="KW-1133">Transmembrane helix</keyword>
<keyword evidence="5" id="KW-1185">Reference proteome</keyword>
<evidence type="ECO:0000256" key="2">
    <source>
        <dbReference type="SAM" id="Phobius"/>
    </source>
</evidence>
<evidence type="ECO:0000313" key="5">
    <source>
        <dbReference type="Proteomes" id="UP000001861"/>
    </source>
</evidence>
<keyword evidence="2" id="KW-0472">Membrane</keyword>
<dbReference type="OrthoDB" id="3350812at2759"/>
<feature type="transmembrane region" description="Helical" evidence="2">
    <location>
        <begin position="39"/>
        <end position="60"/>
    </location>
</feature>
<protein>
    <recommendedName>
        <fullName evidence="3">DUF6533 domain-containing protein</fullName>
    </recommendedName>
</protein>
<dbReference type="RefSeq" id="XP_001840958.1">
    <property type="nucleotide sequence ID" value="XM_001840906.1"/>
</dbReference>
<dbReference type="InParanoid" id="A8PF88"/>
<dbReference type="GeneID" id="6017615"/>
<evidence type="ECO:0000259" key="3">
    <source>
        <dbReference type="Pfam" id="PF20151"/>
    </source>
</evidence>
<feature type="transmembrane region" description="Helical" evidence="2">
    <location>
        <begin position="111"/>
        <end position="132"/>
    </location>
</feature>